<name>A0A8S1E9P6_9PELO</name>
<keyword evidence="2" id="KW-1185">Reference proteome</keyword>
<sequence>MPRQRRQGIVYDIRERGTARLIFDEKRTKFQGVLETISGETMLVRGKLSPDLASTSENGVIVMDVDIVDGEEGSVFHVNHVNVCVDSQDARIESPAVKFDSVERYVGMRASVEIQQHMNPSIAENSNELFVGDMQIHLLTSHRPQPSIRRESICTDNNDIKILEVSDDFLA</sequence>
<accession>A0A8S1E9P6</accession>
<dbReference type="OrthoDB" id="5776386at2759"/>
<protein>
    <submittedName>
        <fullName evidence="1">Uncharacterized protein</fullName>
    </submittedName>
</protein>
<dbReference type="Proteomes" id="UP000494206">
    <property type="component" value="Unassembled WGS sequence"/>
</dbReference>
<dbReference type="AlphaFoldDB" id="A0A8S1E9P6"/>
<evidence type="ECO:0000313" key="1">
    <source>
        <dbReference type="EMBL" id="CAB3397536.1"/>
    </source>
</evidence>
<gene>
    <name evidence="1" type="ORF">CBOVIS_LOCUS930</name>
</gene>
<dbReference type="EMBL" id="CADEPM010000001">
    <property type="protein sequence ID" value="CAB3397536.1"/>
    <property type="molecule type" value="Genomic_DNA"/>
</dbReference>
<evidence type="ECO:0000313" key="2">
    <source>
        <dbReference type="Proteomes" id="UP000494206"/>
    </source>
</evidence>
<comment type="caution">
    <text evidence="1">The sequence shown here is derived from an EMBL/GenBank/DDBJ whole genome shotgun (WGS) entry which is preliminary data.</text>
</comment>
<proteinExistence type="predicted"/>
<organism evidence="1 2">
    <name type="scientific">Caenorhabditis bovis</name>
    <dbReference type="NCBI Taxonomy" id="2654633"/>
    <lineage>
        <taxon>Eukaryota</taxon>
        <taxon>Metazoa</taxon>
        <taxon>Ecdysozoa</taxon>
        <taxon>Nematoda</taxon>
        <taxon>Chromadorea</taxon>
        <taxon>Rhabditida</taxon>
        <taxon>Rhabditina</taxon>
        <taxon>Rhabditomorpha</taxon>
        <taxon>Rhabditoidea</taxon>
        <taxon>Rhabditidae</taxon>
        <taxon>Peloderinae</taxon>
        <taxon>Caenorhabditis</taxon>
    </lineage>
</organism>
<reference evidence="1 2" key="1">
    <citation type="submission" date="2020-04" db="EMBL/GenBank/DDBJ databases">
        <authorList>
            <person name="Laetsch R D."/>
            <person name="Stevens L."/>
            <person name="Kumar S."/>
            <person name="Blaxter L. M."/>
        </authorList>
    </citation>
    <scope>NUCLEOTIDE SEQUENCE [LARGE SCALE GENOMIC DNA]</scope>
</reference>